<dbReference type="OrthoDB" id="3267359at2759"/>
<keyword evidence="1" id="KW-0175">Coiled coil</keyword>
<feature type="coiled-coil region" evidence="1">
    <location>
        <begin position="151"/>
        <end position="207"/>
    </location>
</feature>
<feature type="compositionally biased region" description="Low complexity" evidence="2">
    <location>
        <begin position="480"/>
        <end position="518"/>
    </location>
</feature>
<protein>
    <submittedName>
        <fullName evidence="3">Uncharacterized protein</fullName>
    </submittedName>
</protein>
<dbReference type="Proteomes" id="UP000186601">
    <property type="component" value="Unassembled WGS sequence"/>
</dbReference>
<dbReference type="EMBL" id="MLYV02000158">
    <property type="protein sequence ID" value="PSS34091.1"/>
    <property type="molecule type" value="Genomic_DNA"/>
</dbReference>
<organism evidence="3 4">
    <name type="scientific">Hermanssonia centrifuga</name>
    <dbReference type="NCBI Taxonomy" id="98765"/>
    <lineage>
        <taxon>Eukaryota</taxon>
        <taxon>Fungi</taxon>
        <taxon>Dikarya</taxon>
        <taxon>Basidiomycota</taxon>
        <taxon>Agaricomycotina</taxon>
        <taxon>Agaricomycetes</taxon>
        <taxon>Polyporales</taxon>
        <taxon>Meruliaceae</taxon>
        <taxon>Hermanssonia</taxon>
    </lineage>
</organism>
<gene>
    <name evidence="3" type="ORF">PHLCEN_2v1885</name>
</gene>
<keyword evidence="4" id="KW-1185">Reference proteome</keyword>
<feature type="compositionally biased region" description="Basic residues" evidence="2">
    <location>
        <begin position="451"/>
        <end position="467"/>
    </location>
</feature>
<name>A0A2R6RVP4_9APHY</name>
<feature type="compositionally biased region" description="Low complexity" evidence="2">
    <location>
        <begin position="389"/>
        <end position="399"/>
    </location>
</feature>
<evidence type="ECO:0000256" key="2">
    <source>
        <dbReference type="SAM" id="MobiDB-lite"/>
    </source>
</evidence>
<dbReference type="AlphaFoldDB" id="A0A2R6RVP4"/>
<dbReference type="STRING" id="98765.A0A2R6RVP4"/>
<accession>A0A2R6RVP4</accession>
<evidence type="ECO:0000313" key="3">
    <source>
        <dbReference type="EMBL" id="PSS34091.1"/>
    </source>
</evidence>
<feature type="compositionally biased region" description="Low complexity" evidence="2">
    <location>
        <begin position="406"/>
        <end position="416"/>
    </location>
</feature>
<reference evidence="3 4" key="1">
    <citation type="submission" date="2018-02" db="EMBL/GenBank/DDBJ databases">
        <title>Genome sequence of the basidiomycete white-rot fungus Phlebia centrifuga.</title>
        <authorList>
            <person name="Granchi Z."/>
            <person name="Peng M."/>
            <person name="de Vries R.P."/>
            <person name="Hilden K."/>
            <person name="Makela M.R."/>
            <person name="Grigoriev I."/>
            <person name="Riley R."/>
        </authorList>
    </citation>
    <scope>NUCLEOTIDE SEQUENCE [LARGE SCALE GENOMIC DNA]</scope>
    <source>
        <strain evidence="3 4">FBCC195</strain>
    </source>
</reference>
<proteinExistence type="predicted"/>
<feature type="region of interest" description="Disordered" evidence="2">
    <location>
        <begin position="357"/>
        <end position="527"/>
    </location>
</feature>
<comment type="caution">
    <text evidence="3">The sequence shown here is derived from an EMBL/GenBank/DDBJ whole genome shotgun (WGS) entry which is preliminary data.</text>
</comment>
<evidence type="ECO:0000313" key="4">
    <source>
        <dbReference type="Proteomes" id="UP000186601"/>
    </source>
</evidence>
<feature type="compositionally biased region" description="Low complexity" evidence="2">
    <location>
        <begin position="367"/>
        <end position="380"/>
    </location>
</feature>
<evidence type="ECO:0000256" key="1">
    <source>
        <dbReference type="SAM" id="Coils"/>
    </source>
</evidence>
<sequence>MSRSPGEAEVLIGQHAAASRKLKNLCKSTAHHPWRHRRKSRALLPTEKKLLRLKRLKNKEDYQSWLGEVREEIWKHAHEARERFSGHTVKYFVEAIMAAPKKATKAREKNRWNAFLREQVRLLNNELPEDEPRYKCTDSRILPEIKEKWSEMSAEERVKATQDSMEDLQEHRDNKTYAKRQVPLSCLGDTRRTIEAIERELANLHERTGSEAILVVVRGSVNHYATPFSFYTSKRVSDFVATTYKTSFSDLASKFEGWCIGGVESIKKNYLERLLEKKHETSNTIVAELPRYGVVVDCWPLRTFCAPSALKTLNEVEVLFNAWQTGATKFRVLSNEEWEKWEAETLRVKLAMLHDEAVDDNEGGDPAGTPTATTLTNETDVPSTTPGDAPLLPATFDAPALPPTPTTATVTTGTKRPAGEGAGGASKRKKTQDTGINVGTTVDGEPLTVAKKPRKIRKDKGVKRTKKSLQATAQSDEHTAAAAPSPSTSSTMPVASSSTSSGVSSLASPPLTPTAMHPPLAPPPAAPLLTPPAVSPLSTLAAVPSPSTPTISASPLSAAGVGPPLVVPSTVPITAIDPRLLSVSESMTTV</sequence>